<reference evidence="3 4" key="1">
    <citation type="submission" date="2024-04" db="EMBL/GenBank/DDBJ databases">
        <title>The reference genome of an endangered Asteraceae, Deinandra increscens subsp. villosa, native to the Central Coast of California.</title>
        <authorList>
            <person name="Guilliams M."/>
            <person name="Hasenstab-Lehman K."/>
            <person name="Meyer R."/>
            <person name="Mcevoy S."/>
        </authorList>
    </citation>
    <scope>NUCLEOTIDE SEQUENCE [LARGE SCALE GENOMIC DNA]</scope>
    <source>
        <tissue evidence="3">Leaf</tissue>
    </source>
</reference>
<comment type="caution">
    <text evidence="3">The sequence shown here is derived from an EMBL/GenBank/DDBJ whole genome shotgun (WGS) entry which is preliminary data.</text>
</comment>
<evidence type="ECO:0000256" key="1">
    <source>
        <dbReference type="SAM" id="MobiDB-lite"/>
    </source>
</evidence>
<dbReference type="InterPro" id="IPR012340">
    <property type="entry name" value="NA-bd_OB-fold"/>
</dbReference>
<dbReference type="PANTHER" id="PTHR45786:SF66">
    <property type="entry name" value="HOOK MOTIF PROTEIN, PUTATIVE-RELATED"/>
    <property type="match status" value="1"/>
</dbReference>
<accession>A0AAP0DJ79</accession>
<dbReference type="CDD" id="cd04476">
    <property type="entry name" value="RPA1_DBD_C"/>
    <property type="match status" value="1"/>
</dbReference>
<dbReference type="SUPFAM" id="SSF50249">
    <property type="entry name" value="Nucleic acid-binding proteins"/>
    <property type="match status" value="2"/>
</dbReference>
<dbReference type="InterPro" id="IPR025476">
    <property type="entry name" value="Helitron_helicase-like"/>
</dbReference>
<protein>
    <recommendedName>
        <fullName evidence="2">Helitron helicase-like domain-containing protein</fullName>
    </recommendedName>
</protein>
<evidence type="ECO:0000313" key="3">
    <source>
        <dbReference type="EMBL" id="KAK9074105.1"/>
    </source>
</evidence>
<evidence type="ECO:0000259" key="2">
    <source>
        <dbReference type="Pfam" id="PF14214"/>
    </source>
</evidence>
<sequence>MSWSPIIKFKTKKNKDSIRVNVTLTDVNGEKIYITLFDGYATQLTEYIKANSDVPHYVIVLQFAKFGVFEGRHSVSNAYEGSRLFINTTDIQEIASYMNSLNGKPSLIRRSPSILYTLEEDFLNITEFNHTAQVYSIKEPKMVIILGTIKLVYSDWYYMGCIHCMKKVESELKSLPITEGQTEPPRKIIYHCNNEDCKDNKRVIDAAARYKITVEVEDATGTVDLTLFDSEAKKLEKISTKLPLELQALVDKKFAFKIEVRDFNITTSHKNYTVKRVTDDDSIIKALDLKHNVVQDVITITDDNLAPVSVNMDLKNVEVNQGSEHLKRNLSHVYDLDDNPVMPATKTRSSSVKISSTSNSDYEGLSWNTTQSSVNGNIRTHSSVLTHEYKRSNDLIPASVSRRINIVSNTSGSTDVSTLTGSFSKAKLPPGRHILKRKTYDISPIPTVDLTSDDVLNAEQINDDIIAGISKEYLDHGDQNVICQACHAKLWKNEAVLGRTTDLGKSYSLCCGYGKVQLPDLKDPPQSYKDLFSLVDDKSKYFVKNIRRYNSMFAFTSMGGKVDKSINKGRAPFTFRLSGENYHSIGSLLPKDGDKPKFSQLYIYDTENEISNRQEAFESDESDDKFDGQLIEQLKLMLDQENVLVKSYRMVRDCLSKNPTSNLKLQIISNRKKDARTYNLPTTSEVAALIVGDISDLVDRRDIVVTCQSGYLKRISELHPSYLPLQYPLLFPYGDDGYKINIPHRNVINMEDTSHSKCTMREFFSFRIQDRPNKFSLILNSRRLYQQFLVDAYTMIESERLSYIRASQSKLRRETAENLKTARDEGVTELNATGERVILPSSFTGGARFMMQNFMDAMALCKWYGYPDLFITITCNPRWPEIRRCLEDTDIKPNDRPDILCRLFKMKLESLMKDLKENSLFGRVQAVVYTIEFQKRGLPHAHICLFLHHDDKLPTPDHIDRVISAEIPDQNEDSELYTLVREFMIHGPCGPHNKKSPCMSNGECSKNFPKKYRDRTSIDPDGFPLYRRRRNGPTIFKSKTELDARYVVPYNRLLLKRYQAHINVEWCNQGNAIKYLFKYINKGPDRTTLKLAQSENADQPVKTVDEIKDYYDCRYVSACEASWRIYSNKVHYRYPAVMRLPFHLPGQQQVIYGDDDDIDDVLERPSVHSSMFLSWMKCNEIYPEARTLNYVQFPTKFVWKSAQRCWKPRKQGISIGRIHCVSPSLGEAYFLRILLNKVKGPKSFEDIRTVNGNQHATFRDACYALGLLDDDNEYIEAIIEASHYASASSKSPVSAASSNSPVSAASSNSRDSAASSNSPVFAASSNSPVSAASSNSFVSASLS</sequence>
<feature type="region of interest" description="Disordered" evidence="1">
    <location>
        <begin position="1290"/>
        <end position="1343"/>
    </location>
</feature>
<keyword evidence="4" id="KW-1185">Reference proteome</keyword>
<dbReference type="Pfam" id="PF14214">
    <property type="entry name" value="Helitron_like_N"/>
    <property type="match status" value="1"/>
</dbReference>
<feature type="domain" description="Helitron helicase-like" evidence="2">
    <location>
        <begin position="763"/>
        <end position="943"/>
    </location>
</feature>
<evidence type="ECO:0000313" key="4">
    <source>
        <dbReference type="Proteomes" id="UP001408789"/>
    </source>
</evidence>
<organism evidence="3 4">
    <name type="scientific">Deinandra increscens subsp. villosa</name>
    <dbReference type="NCBI Taxonomy" id="3103831"/>
    <lineage>
        <taxon>Eukaryota</taxon>
        <taxon>Viridiplantae</taxon>
        <taxon>Streptophyta</taxon>
        <taxon>Embryophyta</taxon>
        <taxon>Tracheophyta</taxon>
        <taxon>Spermatophyta</taxon>
        <taxon>Magnoliopsida</taxon>
        <taxon>eudicotyledons</taxon>
        <taxon>Gunneridae</taxon>
        <taxon>Pentapetalae</taxon>
        <taxon>asterids</taxon>
        <taxon>campanulids</taxon>
        <taxon>Asterales</taxon>
        <taxon>Asteraceae</taxon>
        <taxon>Asteroideae</taxon>
        <taxon>Heliantheae alliance</taxon>
        <taxon>Madieae</taxon>
        <taxon>Madiinae</taxon>
        <taxon>Deinandra</taxon>
    </lineage>
</organism>
<name>A0AAP0DJ79_9ASTR</name>
<dbReference type="Proteomes" id="UP001408789">
    <property type="component" value="Unassembled WGS sequence"/>
</dbReference>
<dbReference type="InterPro" id="IPR047192">
    <property type="entry name" value="Euk_RPA1_DBD_C"/>
</dbReference>
<dbReference type="Gene3D" id="2.40.50.140">
    <property type="entry name" value="Nucleic acid-binding proteins"/>
    <property type="match status" value="2"/>
</dbReference>
<dbReference type="EMBL" id="JBCNJP010000008">
    <property type="protein sequence ID" value="KAK9074105.1"/>
    <property type="molecule type" value="Genomic_DNA"/>
</dbReference>
<proteinExistence type="predicted"/>
<dbReference type="PANTHER" id="PTHR45786">
    <property type="entry name" value="DNA BINDING PROTEIN-LIKE"/>
    <property type="match status" value="1"/>
</dbReference>
<gene>
    <name evidence="3" type="ORF">SSX86_006702</name>
</gene>
<feature type="region of interest" description="Disordered" evidence="1">
    <location>
        <begin position="337"/>
        <end position="373"/>
    </location>
</feature>
<feature type="compositionally biased region" description="Low complexity" evidence="1">
    <location>
        <begin position="349"/>
        <end position="360"/>
    </location>
</feature>
<dbReference type="CDD" id="cd04481">
    <property type="entry name" value="RPA1_DBD_B_like"/>
    <property type="match status" value="1"/>
</dbReference>